<dbReference type="AlphaFoldDB" id="A0A3Q0EVA7"/>
<accession>A0A3Q0EVA7</accession>
<protein>
    <submittedName>
        <fullName evidence="2">Uncharacterized protein LOC106768809 isoform X1</fullName>
    </submittedName>
</protein>
<reference evidence="2" key="2">
    <citation type="submission" date="2025-08" db="UniProtKB">
        <authorList>
            <consortium name="RefSeq"/>
        </authorList>
    </citation>
    <scope>IDENTIFICATION</scope>
    <source>
        <tissue evidence="2">Leaf</tissue>
    </source>
</reference>
<organism evidence="1 2">
    <name type="scientific">Vigna radiata var. radiata</name>
    <name type="common">Mung bean</name>
    <name type="synonym">Phaseolus aureus</name>
    <dbReference type="NCBI Taxonomy" id="3916"/>
    <lineage>
        <taxon>Eukaryota</taxon>
        <taxon>Viridiplantae</taxon>
        <taxon>Streptophyta</taxon>
        <taxon>Embryophyta</taxon>
        <taxon>Tracheophyta</taxon>
        <taxon>Spermatophyta</taxon>
        <taxon>Magnoliopsida</taxon>
        <taxon>eudicotyledons</taxon>
        <taxon>Gunneridae</taxon>
        <taxon>Pentapetalae</taxon>
        <taxon>rosids</taxon>
        <taxon>fabids</taxon>
        <taxon>Fabales</taxon>
        <taxon>Fabaceae</taxon>
        <taxon>Papilionoideae</taxon>
        <taxon>50 kb inversion clade</taxon>
        <taxon>NPAAA clade</taxon>
        <taxon>indigoferoid/millettioid clade</taxon>
        <taxon>Phaseoleae</taxon>
        <taxon>Vigna</taxon>
    </lineage>
</organism>
<dbReference type="GeneID" id="106768809"/>
<dbReference type="RefSeq" id="XP_022634087.1">
    <property type="nucleotide sequence ID" value="XM_022778366.1"/>
</dbReference>
<gene>
    <name evidence="2" type="primary">LOC106768809</name>
</gene>
<name>A0A3Q0EVA7_VIGRR</name>
<reference evidence="1" key="1">
    <citation type="journal article" date="2014" name="Nat. Commun.">
        <title>Genome sequence of mungbean and insights into evolution within Vigna species.</title>
        <authorList>
            <person name="Kang Y.J."/>
            <person name="Kim S.K."/>
            <person name="Kim M.Y."/>
            <person name="Lestari P."/>
            <person name="Kim K.H."/>
            <person name="Ha B.K."/>
            <person name="Jun T.H."/>
            <person name="Hwang W.J."/>
            <person name="Lee T."/>
            <person name="Lee J."/>
            <person name="Shim S."/>
            <person name="Yoon M.Y."/>
            <person name="Jang Y.E."/>
            <person name="Han K.S."/>
            <person name="Taeprayoon P."/>
            <person name="Yoon N."/>
            <person name="Somta P."/>
            <person name="Tanya P."/>
            <person name="Kim K.S."/>
            <person name="Gwag J.G."/>
            <person name="Moon J.K."/>
            <person name="Lee Y.H."/>
            <person name="Park B.S."/>
            <person name="Bombarely A."/>
            <person name="Doyle J.J."/>
            <person name="Jackson S.A."/>
            <person name="Schafleitner R."/>
            <person name="Srinives P."/>
            <person name="Varshney R.K."/>
            <person name="Lee S.H."/>
        </authorList>
    </citation>
    <scope>NUCLEOTIDE SEQUENCE [LARGE SCALE GENOMIC DNA]</scope>
    <source>
        <strain evidence="1">cv. VC1973A</strain>
    </source>
</reference>
<keyword evidence="1" id="KW-1185">Reference proteome</keyword>
<sequence length="119" mass="13351">MLLRDALSRCSSATLSSPIWLAPMTWRQRKLGQSVASQLSMTSTGSMFSSQKHQLGTRSEWRCTERTTRIEQPIAAALGDLRLEALNDLPLLKKLMFEANQFCDAVPPELGKLINLQNF</sequence>
<dbReference type="Proteomes" id="UP000087766">
    <property type="component" value="Chromosome 1"/>
</dbReference>
<proteinExistence type="predicted"/>
<evidence type="ECO:0000313" key="1">
    <source>
        <dbReference type="Proteomes" id="UP000087766"/>
    </source>
</evidence>
<evidence type="ECO:0000313" key="2">
    <source>
        <dbReference type="RefSeq" id="XP_022634087.1"/>
    </source>
</evidence>